<accession>S7VAV8</accession>
<sequence>MYYSSKDTLNFLRNIPVKKPLHLTSYFPYLGNNCKLLALKALAE</sequence>
<evidence type="ECO:0000313" key="2">
    <source>
        <dbReference type="Proteomes" id="UP000014974"/>
    </source>
</evidence>
<proteinExistence type="predicted"/>
<gene>
    <name evidence="1" type="ORF">ADICYQ_3633</name>
</gene>
<protein>
    <submittedName>
        <fullName evidence="1">Uncharacterized protein</fullName>
    </submittedName>
</protein>
<reference evidence="1 2" key="1">
    <citation type="journal article" date="2013" name="Genome Announc.">
        <title>Draft Genome Sequence of Cyclobacterium qasimii Strain M12-11BT, Isolated from Arctic Marine Sediment.</title>
        <authorList>
            <person name="Shivaji S."/>
            <person name="Ara S."/>
            <person name="Singh A."/>
            <person name="Kumar Pinnaka A."/>
        </authorList>
    </citation>
    <scope>NUCLEOTIDE SEQUENCE [LARGE SCALE GENOMIC DNA]</scope>
    <source>
        <strain evidence="1 2">M12-11B</strain>
    </source>
</reference>
<dbReference type="EMBL" id="ATNM01000131">
    <property type="protein sequence ID" value="EPR67360.1"/>
    <property type="molecule type" value="Genomic_DNA"/>
</dbReference>
<dbReference type="AlphaFoldDB" id="S7VAV8"/>
<comment type="caution">
    <text evidence="1">The sequence shown here is derived from an EMBL/GenBank/DDBJ whole genome shotgun (WGS) entry which is preliminary data.</text>
</comment>
<name>S7VAV8_9BACT</name>
<dbReference type="STRING" id="641524.ADICYQ_3633"/>
<organism evidence="1 2">
    <name type="scientific">Cyclobacterium qasimii M12-11B</name>
    <dbReference type="NCBI Taxonomy" id="641524"/>
    <lineage>
        <taxon>Bacteria</taxon>
        <taxon>Pseudomonadati</taxon>
        <taxon>Bacteroidota</taxon>
        <taxon>Cytophagia</taxon>
        <taxon>Cytophagales</taxon>
        <taxon>Cyclobacteriaceae</taxon>
        <taxon>Cyclobacterium</taxon>
    </lineage>
</organism>
<evidence type="ECO:0000313" key="1">
    <source>
        <dbReference type="EMBL" id="EPR67360.1"/>
    </source>
</evidence>
<dbReference type="Proteomes" id="UP000014974">
    <property type="component" value="Unassembled WGS sequence"/>
</dbReference>